<dbReference type="RefSeq" id="WP_034526616.1">
    <property type="nucleotide sequence ID" value="NZ_JGZP01000005.1"/>
</dbReference>
<comment type="caution">
    <text evidence="3">The sequence shown here is derived from an EMBL/GenBank/DDBJ whole genome shotgun (WGS) entry which is preliminary data.</text>
</comment>
<accession>A0A087DWW0</accession>
<feature type="coiled-coil region" evidence="1">
    <location>
        <begin position="12"/>
        <end position="39"/>
    </location>
</feature>
<evidence type="ECO:0000313" key="4">
    <source>
        <dbReference type="Proteomes" id="UP000029004"/>
    </source>
</evidence>
<dbReference type="SUPFAM" id="SSF140453">
    <property type="entry name" value="EsxAB dimer-like"/>
    <property type="match status" value="1"/>
</dbReference>
<dbReference type="Proteomes" id="UP000029004">
    <property type="component" value="Unassembled WGS sequence"/>
</dbReference>
<proteinExistence type="predicted"/>
<protein>
    <submittedName>
        <fullName evidence="3">Uncharacterized protein</fullName>
    </submittedName>
</protein>
<organism evidence="3 4">
    <name type="scientific">Bifidobacterium stellenboschense</name>
    <dbReference type="NCBI Taxonomy" id="762211"/>
    <lineage>
        <taxon>Bacteria</taxon>
        <taxon>Bacillati</taxon>
        <taxon>Actinomycetota</taxon>
        <taxon>Actinomycetes</taxon>
        <taxon>Bifidobacteriales</taxon>
        <taxon>Bifidobacteriaceae</taxon>
        <taxon>Bifidobacterium</taxon>
    </lineage>
</organism>
<dbReference type="Gene3D" id="1.10.287.1060">
    <property type="entry name" value="ESAT-6-like"/>
    <property type="match status" value="1"/>
</dbReference>
<gene>
    <name evidence="3" type="ORF">BSTEL_1061</name>
</gene>
<evidence type="ECO:0000313" key="3">
    <source>
        <dbReference type="EMBL" id="KFJ00011.1"/>
    </source>
</evidence>
<keyword evidence="4" id="KW-1185">Reference proteome</keyword>
<feature type="region of interest" description="Disordered" evidence="2">
    <location>
        <begin position="93"/>
        <end position="135"/>
    </location>
</feature>
<dbReference type="EMBL" id="JGZP01000005">
    <property type="protein sequence ID" value="KFJ00011.1"/>
    <property type="molecule type" value="Genomic_DNA"/>
</dbReference>
<dbReference type="AlphaFoldDB" id="A0A087DWW0"/>
<keyword evidence="1" id="KW-0175">Coiled coil</keyword>
<dbReference type="STRING" id="762211.BSTEL_1061"/>
<dbReference type="InterPro" id="IPR036689">
    <property type="entry name" value="ESAT-6-like_sf"/>
</dbReference>
<evidence type="ECO:0000256" key="1">
    <source>
        <dbReference type="SAM" id="Coils"/>
    </source>
</evidence>
<reference evidence="3 4" key="1">
    <citation type="submission" date="2014-03" db="EMBL/GenBank/DDBJ databases">
        <title>Genomics of Bifidobacteria.</title>
        <authorList>
            <person name="Ventura M."/>
            <person name="Milani C."/>
            <person name="Lugli G.A."/>
        </authorList>
    </citation>
    <scope>NUCLEOTIDE SEQUENCE [LARGE SCALE GENOMIC DNA]</scope>
    <source>
        <strain evidence="3 4">DSM 23968</strain>
    </source>
</reference>
<name>A0A087DWW0_9BIFI</name>
<evidence type="ECO:0000256" key="2">
    <source>
        <dbReference type="SAM" id="MobiDB-lite"/>
    </source>
</evidence>
<sequence>MPDEIKIDIEVAQEAKSNFETVAEEVRKATRQLERADEHIGTWEGEAGTALKKALTSGIDKLKDHATSIANYGILIKDALDHLKSADEGEAKKIRSGKGTYEHSTTYEYEYKNGQGHKSDPKRNRTKKMTIDEDE</sequence>